<dbReference type="PROSITE" id="PS51278">
    <property type="entry name" value="GATASE_TYPE_2"/>
    <property type="match status" value="1"/>
</dbReference>
<evidence type="ECO:0000313" key="14">
    <source>
        <dbReference type="Proteomes" id="UP000594903"/>
    </source>
</evidence>
<evidence type="ECO:0000256" key="1">
    <source>
        <dbReference type="ARBA" id="ARBA00005187"/>
    </source>
</evidence>
<evidence type="ECO:0000313" key="11">
    <source>
        <dbReference type="EMBL" id="QPT40327.1"/>
    </source>
</evidence>
<keyword evidence="4 9" id="KW-0547">Nucleotide-binding</keyword>
<keyword evidence="6 8" id="KW-0315">Glutamine amidotransferase</keyword>
<evidence type="ECO:0000256" key="9">
    <source>
        <dbReference type="PIRSR" id="PIRSR001589-2"/>
    </source>
</evidence>
<dbReference type="Gene3D" id="3.60.20.10">
    <property type="entry name" value="Glutamine Phosphoribosylpyrophosphate, subunit 1, domain 1"/>
    <property type="match status" value="1"/>
</dbReference>
<dbReference type="InterPro" id="IPR029055">
    <property type="entry name" value="Ntn_hydrolases_N"/>
</dbReference>
<dbReference type="GO" id="GO:0006529">
    <property type="term" value="P:asparagine biosynthetic process"/>
    <property type="evidence" value="ECO:0007669"/>
    <property type="project" value="UniProtKB-KW"/>
</dbReference>
<dbReference type="CDD" id="cd00712">
    <property type="entry name" value="AsnB"/>
    <property type="match status" value="1"/>
</dbReference>
<dbReference type="InterPro" id="IPR014729">
    <property type="entry name" value="Rossmann-like_a/b/a_fold"/>
</dbReference>
<dbReference type="SUPFAM" id="SSF52402">
    <property type="entry name" value="Adenine nucleotide alpha hydrolases-like"/>
    <property type="match status" value="1"/>
</dbReference>
<dbReference type="InterPro" id="IPR006426">
    <property type="entry name" value="Asn_synth_AEB"/>
</dbReference>
<dbReference type="RefSeq" id="WP_018574473.1">
    <property type="nucleotide sequence ID" value="NZ_CP065725.1"/>
</dbReference>
<dbReference type="PANTHER" id="PTHR43284:SF1">
    <property type="entry name" value="ASPARAGINE SYNTHETASE"/>
    <property type="match status" value="1"/>
</dbReference>
<sequence length="598" mass="69118">MCGIAGYIASQVADQSPLKKMTDAIIHRGPDGEGQYYAPDFALGHRRLAIVDLSEAAAQPMHYLDRYVITYNGEVYNHPELREELTRRGYTFNSESDTEVILASYDCWGVDCLNKFNGMWAFVLYDKQEQQYFIARDRFGKKPLYYTHTADHFVFCSEVKGIYASGLVEKAPNISYLKNYLENGPNEYDADTAFANIYRFPFAHYFLGSKEQLLNQPQFTRYWELTTNTSKERFCPNKAKEYAQQYYDLLADAVKLRLRADVKVGSALSGGLDSSSIVYLVNQQLKAQGKAYLQETFSSVYKSDGTQDCDESHFIDLLAKELKVNSNQIEPQEQDVPAEHQKVIWAMENPPESTCMSGWHTFMKVKQEGVKVTLDGQGADEQLAGYLPFIASYLTSISLFDLYKEFFYFLKIPGAKKTLLLSLLMANFKYIFGNKAYQALFKRLKGRQPPAELNLELKNAIETGLVTLIHYADHTSMAHSIESRMPFMDYRLVEFLAQVPACYKMHNGWTKYLARLAFDKKLPDEITWRKDKMGWPIPEEHWFKGNLKDWFIQTAEQPDELKKLGFSVNMTEELSKEVNIIKLIRYINIYTFYRLFYK</sequence>
<dbReference type="InterPro" id="IPR001962">
    <property type="entry name" value="Asn_synthase"/>
</dbReference>
<evidence type="ECO:0000313" key="12">
    <source>
        <dbReference type="EMBL" id="SUA50721.1"/>
    </source>
</evidence>
<keyword evidence="8" id="KW-0028">Amino-acid biosynthesis</keyword>
<dbReference type="Proteomes" id="UP000254603">
    <property type="component" value="Unassembled WGS sequence"/>
</dbReference>
<evidence type="ECO:0000256" key="5">
    <source>
        <dbReference type="ARBA" id="ARBA00022840"/>
    </source>
</evidence>
<evidence type="ECO:0000256" key="6">
    <source>
        <dbReference type="ARBA" id="ARBA00022962"/>
    </source>
</evidence>
<protein>
    <recommendedName>
        <fullName evidence="3">asparagine synthase (glutamine-hydrolyzing)</fullName>
        <ecNumber evidence="3">6.3.5.4</ecNumber>
    </recommendedName>
</protein>
<accession>A0A378XDQ3</accession>
<feature type="domain" description="Glutamine amidotransferase type-2" evidence="10">
    <location>
        <begin position="2"/>
        <end position="194"/>
    </location>
</feature>
<dbReference type="InterPro" id="IPR051786">
    <property type="entry name" value="ASN_synthetase/amidase"/>
</dbReference>
<dbReference type="PIRSF" id="PIRSF001589">
    <property type="entry name" value="Asn_synthetase_glu-h"/>
    <property type="match status" value="1"/>
</dbReference>
<reference evidence="12 13" key="1">
    <citation type="submission" date="2018-06" db="EMBL/GenBank/DDBJ databases">
        <authorList>
            <consortium name="Pathogen Informatics"/>
            <person name="Doyle S."/>
        </authorList>
    </citation>
    <scope>NUCLEOTIDE SEQUENCE [LARGE SCALE GENOMIC DNA]</scope>
    <source>
        <strain evidence="12 13">NCTC11997</strain>
    </source>
</reference>
<dbReference type="OrthoDB" id="9763290at2"/>
<feature type="active site" description="For GATase activity" evidence="8">
    <location>
        <position position="2"/>
    </location>
</feature>
<evidence type="ECO:0000256" key="8">
    <source>
        <dbReference type="PIRSR" id="PIRSR001589-1"/>
    </source>
</evidence>
<evidence type="ECO:0000256" key="4">
    <source>
        <dbReference type="ARBA" id="ARBA00022741"/>
    </source>
</evidence>
<proteinExistence type="inferred from homology"/>
<keyword evidence="12" id="KW-0436">Ligase</keyword>
<feature type="binding site" evidence="9">
    <location>
        <position position="97"/>
    </location>
    <ligand>
        <name>L-glutamine</name>
        <dbReference type="ChEBI" id="CHEBI:58359"/>
    </ligand>
</feature>
<comment type="pathway">
    <text evidence="1">Amino-acid biosynthesis; L-asparagine biosynthesis; L-asparagine from L-aspartate (L-Gln route): step 1/1.</text>
</comment>
<dbReference type="NCBIfam" id="TIGR01536">
    <property type="entry name" value="asn_synth_AEB"/>
    <property type="match status" value="1"/>
</dbReference>
<keyword evidence="8" id="KW-0061">Asparagine biosynthesis</keyword>
<dbReference type="Pfam" id="PF13537">
    <property type="entry name" value="GATase_7"/>
    <property type="match status" value="1"/>
</dbReference>
<dbReference type="InterPro" id="IPR017932">
    <property type="entry name" value="GATase_2_dom"/>
</dbReference>
<dbReference type="PANTHER" id="PTHR43284">
    <property type="entry name" value="ASPARAGINE SYNTHETASE (GLUTAMINE-HYDROLYZING)"/>
    <property type="match status" value="1"/>
</dbReference>
<reference evidence="11 14" key="2">
    <citation type="submission" date="2020-12" db="EMBL/GenBank/DDBJ databases">
        <title>FDA dAtabase for Regulatory Grade micrObial Sequences (FDA-ARGOS): Supporting development and validation of Infectious Disease Dx tests.</title>
        <authorList>
            <person name="Sproer C."/>
            <person name="Gronow S."/>
            <person name="Severitt S."/>
            <person name="Schroder I."/>
            <person name="Tallon L."/>
            <person name="Sadzewicz L."/>
            <person name="Zhao X."/>
            <person name="Boylan J."/>
            <person name="Ott S."/>
            <person name="Bowen H."/>
            <person name="Vavikolanu K."/>
            <person name="Mehta A."/>
            <person name="Aluvathingal J."/>
            <person name="Nadendla S."/>
            <person name="Lowell S."/>
            <person name="Myers T."/>
            <person name="Yan Y."/>
            <person name="Sichtig H."/>
        </authorList>
    </citation>
    <scope>NUCLEOTIDE SEQUENCE [LARGE SCALE GENOMIC DNA]</scope>
    <source>
        <strain evidence="11 14">FDAARGOS_872</strain>
    </source>
</reference>
<evidence type="ECO:0000259" key="10">
    <source>
        <dbReference type="PROSITE" id="PS51278"/>
    </source>
</evidence>
<keyword evidence="5 9" id="KW-0067">ATP-binding</keyword>
<dbReference type="InterPro" id="IPR033738">
    <property type="entry name" value="AsnB_N"/>
</dbReference>
<comment type="similarity">
    <text evidence="2">Belongs to the asparagine synthetase family.</text>
</comment>
<evidence type="ECO:0000256" key="7">
    <source>
        <dbReference type="ARBA" id="ARBA00048741"/>
    </source>
</evidence>
<evidence type="ECO:0000256" key="3">
    <source>
        <dbReference type="ARBA" id="ARBA00012737"/>
    </source>
</evidence>
<dbReference type="GO" id="GO:0004066">
    <property type="term" value="F:asparagine synthase (glutamine-hydrolyzing) activity"/>
    <property type="evidence" value="ECO:0007669"/>
    <property type="project" value="UniProtKB-EC"/>
</dbReference>
<organism evidence="12 13">
    <name type="scientific">Oligella ureolytica</name>
    <dbReference type="NCBI Taxonomy" id="90244"/>
    <lineage>
        <taxon>Bacteria</taxon>
        <taxon>Pseudomonadati</taxon>
        <taxon>Pseudomonadota</taxon>
        <taxon>Betaproteobacteria</taxon>
        <taxon>Burkholderiales</taxon>
        <taxon>Alcaligenaceae</taxon>
        <taxon>Oligella</taxon>
    </lineage>
</organism>
<name>A0A378XDQ3_9BURK</name>
<dbReference type="GO" id="GO:0005524">
    <property type="term" value="F:ATP binding"/>
    <property type="evidence" value="ECO:0007669"/>
    <property type="project" value="UniProtKB-KW"/>
</dbReference>
<gene>
    <name evidence="12" type="primary">asnB_2</name>
    <name evidence="11" type="synonym">asnB</name>
    <name evidence="11" type="ORF">I6G29_01485</name>
    <name evidence="12" type="ORF">NCTC11997_00343</name>
</gene>
<keyword evidence="14" id="KW-1185">Reference proteome</keyword>
<dbReference type="EC" id="6.3.5.4" evidence="3"/>
<dbReference type="SUPFAM" id="SSF56235">
    <property type="entry name" value="N-terminal nucleophile aminohydrolases (Ntn hydrolases)"/>
    <property type="match status" value="1"/>
</dbReference>
<dbReference type="Proteomes" id="UP000594903">
    <property type="component" value="Chromosome"/>
</dbReference>
<evidence type="ECO:0000313" key="13">
    <source>
        <dbReference type="Proteomes" id="UP000254603"/>
    </source>
</evidence>
<evidence type="ECO:0000256" key="2">
    <source>
        <dbReference type="ARBA" id="ARBA00005752"/>
    </source>
</evidence>
<dbReference type="Pfam" id="PF00733">
    <property type="entry name" value="Asn_synthase"/>
    <property type="match status" value="1"/>
</dbReference>
<dbReference type="AlphaFoldDB" id="A0A378XDQ3"/>
<dbReference type="Gene3D" id="3.40.50.620">
    <property type="entry name" value="HUPs"/>
    <property type="match status" value="1"/>
</dbReference>
<dbReference type="EMBL" id="CP065725">
    <property type="protein sequence ID" value="QPT40327.1"/>
    <property type="molecule type" value="Genomic_DNA"/>
</dbReference>
<dbReference type="CDD" id="cd01991">
    <property type="entry name" value="Asn_synthase_B_C"/>
    <property type="match status" value="1"/>
</dbReference>
<dbReference type="STRING" id="1122619.GCA_000373745_01288"/>
<comment type="catalytic activity">
    <reaction evidence="7">
        <text>L-aspartate + L-glutamine + ATP + H2O = L-asparagine + L-glutamate + AMP + diphosphate + H(+)</text>
        <dbReference type="Rhea" id="RHEA:12228"/>
        <dbReference type="ChEBI" id="CHEBI:15377"/>
        <dbReference type="ChEBI" id="CHEBI:15378"/>
        <dbReference type="ChEBI" id="CHEBI:29985"/>
        <dbReference type="ChEBI" id="CHEBI:29991"/>
        <dbReference type="ChEBI" id="CHEBI:30616"/>
        <dbReference type="ChEBI" id="CHEBI:33019"/>
        <dbReference type="ChEBI" id="CHEBI:58048"/>
        <dbReference type="ChEBI" id="CHEBI:58359"/>
        <dbReference type="ChEBI" id="CHEBI:456215"/>
        <dbReference type="EC" id="6.3.5.4"/>
    </reaction>
</comment>
<dbReference type="EMBL" id="UGSB01000001">
    <property type="protein sequence ID" value="SUA50721.1"/>
    <property type="molecule type" value="Genomic_DNA"/>
</dbReference>